<gene>
    <name evidence="9" type="primary">alr</name>
    <name evidence="9" type="ORF">E6G99_12355</name>
</gene>
<dbReference type="EC" id="5.1.1.1" evidence="4"/>
<dbReference type="EMBL" id="VBAJ01000309">
    <property type="protein sequence ID" value="TMJ02226.1"/>
    <property type="molecule type" value="Genomic_DNA"/>
</dbReference>
<evidence type="ECO:0000256" key="7">
    <source>
        <dbReference type="SAM" id="MobiDB-lite"/>
    </source>
</evidence>
<dbReference type="InterPro" id="IPR020622">
    <property type="entry name" value="Ala_racemase_pyridoxalP-BS"/>
</dbReference>
<dbReference type="GO" id="GO:0005829">
    <property type="term" value="C:cytosol"/>
    <property type="evidence" value="ECO:0007669"/>
    <property type="project" value="TreeGrafter"/>
</dbReference>
<dbReference type="InterPro" id="IPR011079">
    <property type="entry name" value="Ala_racemase_C"/>
</dbReference>
<comment type="function">
    <text evidence="4">Catalyzes the interconversion of L-alanine and D-alanine. May also act on other amino acids.</text>
</comment>
<dbReference type="GO" id="GO:0030632">
    <property type="term" value="P:D-alanine biosynthetic process"/>
    <property type="evidence" value="ECO:0007669"/>
    <property type="project" value="UniProtKB-UniRule"/>
</dbReference>
<dbReference type="PANTHER" id="PTHR30511:SF0">
    <property type="entry name" value="ALANINE RACEMASE, CATABOLIC-RELATED"/>
    <property type="match status" value="1"/>
</dbReference>
<comment type="pathway">
    <text evidence="4">Amino-acid biosynthesis; D-alanine biosynthesis; D-alanine from L-alanine: step 1/1.</text>
</comment>
<evidence type="ECO:0000256" key="6">
    <source>
        <dbReference type="PIRSR" id="PIRSR600821-52"/>
    </source>
</evidence>
<name>A0A537L2K2_9BACT</name>
<dbReference type="InterPro" id="IPR001608">
    <property type="entry name" value="Ala_racemase_N"/>
</dbReference>
<dbReference type="InterPro" id="IPR029066">
    <property type="entry name" value="PLP-binding_barrel"/>
</dbReference>
<dbReference type="InterPro" id="IPR009006">
    <property type="entry name" value="Ala_racemase/Decarboxylase_C"/>
</dbReference>
<keyword evidence="2 4" id="KW-0663">Pyridoxal phosphate</keyword>
<feature type="compositionally biased region" description="Low complexity" evidence="7">
    <location>
        <begin position="44"/>
        <end position="53"/>
    </location>
</feature>
<evidence type="ECO:0000256" key="5">
    <source>
        <dbReference type="PIRSR" id="PIRSR600821-50"/>
    </source>
</evidence>
<dbReference type="AlphaFoldDB" id="A0A537L2K2"/>
<evidence type="ECO:0000313" key="9">
    <source>
        <dbReference type="EMBL" id="TMJ02226.1"/>
    </source>
</evidence>
<dbReference type="Proteomes" id="UP000318661">
    <property type="component" value="Unassembled WGS sequence"/>
</dbReference>
<organism evidence="9 10">
    <name type="scientific">Candidatus Segetimicrobium genomatis</name>
    <dbReference type="NCBI Taxonomy" id="2569760"/>
    <lineage>
        <taxon>Bacteria</taxon>
        <taxon>Bacillati</taxon>
        <taxon>Candidatus Sysuimicrobiota</taxon>
        <taxon>Candidatus Sysuimicrobiia</taxon>
        <taxon>Candidatus Sysuimicrobiales</taxon>
        <taxon>Candidatus Segetimicrobiaceae</taxon>
        <taxon>Candidatus Segetimicrobium</taxon>
    </lineage>
</organism>
<evidence type="ECO:0000259" key="8">
    <source>
        <dbReference type="SMART" id="SM01005"/>
    </source>
</evidence>
<keyword evidence="3 4" id="KW-0413">Isomerase</keyword>
<dbReference type="PANTHER" id="PTHR30511">
    <property type="entry name" value="ALANINE RACEMASE"/>
    <property type="match status" value="1"/>
</dbReference>
<protein>
    <recommendedName>
        <fullName evidence="4">Alanine racemase</fullName>
        <ecNumber evidence="4">5.1.1.1</ecNumber>
    </recommendedName>
</protein>
<dbReference type="GO" id="GO:0030170">
    <property type="term" value="F:pyridoxal phosphate binding"/>
    <property type="evidence" value="ECO:0007669"/>
    <property type="project" value="UniProtKB-UniRule"/>
</dbReference>
<dbReference type="InterPro" id="IPR000821">
    <property type="entry name" value="Ala_racemase"/>
</dbReference>
<feature type="active site" description="Proton acceptor; specific for D-alanine" evidence="4">
    <location>
        <position position="109"/>
    </location>
</feature>
<dbReference type="CDD" id="cd00430">
    <property type="entry name" value="PLPDE_III_AR"/>
    <property type="match status" value="1"/>
</dbReference>
<feature type="modified residue" description="N6-(pyridoxal phosphate)lysine" evidence="4 5">
    <location>
        <position position="109"/>
    </location>
</feature>
<feature type="binding site" evidence="4 6">
    <location>
        <position position="204"/>
    </location>
    <ligand>
        <name>substrate</name>
    </ligand>
</feature>
<dbReference type="PROSITE" id="PS00395">
    <property type="entry name" value="ALANINE_RACEMASE"/>
    <property type="match status" value="1"/>
</dbReference>
<evidence type="ECO:0000256" key="2">
    <source>
        <dbReference type="ARBA" id="ARBA00022898"/>
    </source>
</evidence>
<dbReference type="HAMAP" id="MF_01201">
    <property type="entry name" value="Ala_racemase"/>
    <property type="match status" value="1"/>
</dbReference>
<dbReference type="FunFam" id="3.20.20.10:FF:000002">
    <property type="entry name" value="Alanine racemase"/>
    <property type="match status" value="1"/>
</dbReference>
<dbReference type="SUPFAM" id="SSF50621">
    <property type="entry name" value="Alanine racemase C-terminal domain-like"/>
    <property type="match status" value="1"/>
</dbReference>
<comment type="similarity">
    <text evidence="4">Belongs to the alanine racemase family.</text>
</comment>
<comment type="catalytic activity">
    <reaction evidence="4">
        <text>L-alanine = D-alanine</text>
        <dbReference type="Rhea" id="RHEA:20249"/>
        <dbReference type="ChEBI" id="CHEBI:57416"/>
        <dbReference type="ChEBI" id="CHEBI:57972"/>
        <dbReference type="EC" id="5.1.1.1"/>
    </reaction>
</comment>
<comment type="caution">
    <text evidence="9">The sequence shown here is derived from an EMBL/GenBank/DDBJ whole genome shotgun (WGS) entry which is preliminary data.</text>
</comment>
<dbReference type="UniPathway" id="UPA00042">
    <property type="reaction ID" value="UER00497"/>
</dbReference>
<proteinExistence type="inferred from homology"/>
<dbReference type="Pfam" id="PF00842">
    <property type="entry name" value="Ala_racemase_C"/>
    <property type="match status" value="1"/>
</dbReference>
<dbReference type="Gene3D" id="3.20.20.10">
    <property type="entry name" value="Alanine racemase"/>
    <property type="match status" value="1"/>
</dbReference>
<comment type="cofactor">
    <cofactor evidence="1 4 5">
        <name>pyridoxal 5'-phosphate</name>
        <dbReference type="ChEBI" id="CHEBI:597326"/>
    </cofactor>
</comment>
<feature type="binding site" evidence="4 6">
    <location>
        <position position="379"/>
    </location>
    <ligand>
        <name>substrate</name>
    </ligand>
</feature>
<feature type="active site" description="Proton acceptor; specific for L-alanine" evidence="4">
    <location>
        <position position="331"/>
    </location>
</feature>
<dbReference type="Gene3D" id="2.40.37.10">
    <property type="entry name" value="Lyase, Ornithine Decarboxylase, Chain A, domain 1"/>
    <property type="match status" value="1"/>
</dbReference>
<evidence type="ECO:0000256" key="4">
    <source>
        <dbReference type="HAMAP-Rule" id="MF_01201"/>
    </source>
</evidence>
<dbReference type="PRINTS" id="PR00992">
    <property type="entry name" value="ALARACEMASE"/>
</dbReference>
<dbReference type="NCBIfam" id="TIGR00492">
    <property type="entry name" value="alr"/>
    <property type="match status" value="1"/>
</dbReference>
<evidence type="ECO:0000256" key="3">
    <source>
        <dbReference type="ARBA" id="ARBA00023235"/>
    </source>
</evidence>
<feature type="domain" description="Alanine racemase C-terminal" evidence="8">
    <location>
        <begin position="310"/>
        <end position="433"/>
    </location>
</feature>
<feature type="region of interest" description="Disordered" evidence="7">
    <location>
        <begin position="26"/>
        <end position="69"/>
    </location>
</feature>
<dbReference type="GO" id="GO:0008784">
    <property type="term" value="F:alanine racemase activity"/>
    <property type="evidence" value="ECO:0007669"/>
    <property type="project" value="UniProtKB-UniRule"/>
</dbReference>
<evidence type="ECO:0000313" key="10">
    <source>
        <dbReference type="Proteomes" id="UP000318661"/>
    </source>
</evidence>
<reference evidence="9 10" key="1">
    <citation type="journal article" date="2019" name="Nat. Microbiol.">
        <title>Mediterranean grassland soil C-N compound turnover is dependent on rainfall and depth, and is mediated by genomically divergent microorganisms.</title>
        <authorList>
            <person name="Diamond S."/>
            <person name="Andeer P.F."/>
            <person name="Li Z."/>
            <person name="Crits-Christoph A."/>
            <person name="Burstein D."/>
            <person name="Anantharaman K."/>
            <person name="Lane K.R."/>
            <person name="Thomas B.C."/>
            <person name="Pan C."/>
            <person name="Northen T.R."/>
            <person name="Banfield J.F."/>
        </authorList>
    </citation>
    <scope>NUCLEOTIDE SEQUENCE [LARGE SCALE GENOMIC DNA]</scope>
    <source>
        <strain evidence="9">NP_2</strain>
    </source>
</reference>
<dbReference type="SMART" id="SM01005">
    <property type="entry name" value="Ala_racemase_C"/>
    <property type="match status" value="1"/>
</dbReference>
<accession>A0A537L2K2</accession>
<dbReference type="Pfam" id="PF01168">
    <property type="entry name" value="Ala_racemase_N"/>
    <property type="match status" value="1"/>
</dbReference>
<sequence>MGIDSVLLHAWHSYLRCGASQSRAPSPCVETMGRGMTTKRKRTSTGTPTPTSSARGGARKREVVTPLGPSSETTALRAWAEVDLGAIAGNIQTIRHLLSRSCWLMSVVKADAYGHGVLPVCRAALAAGAAWLGVATLGEGVALRLGGIDAPILVLGGLTSGEVADAAAHRLSISITSAEMAEIALRHVGAVPAVHLKVDTGMTRLGVFPQDAPILLDRLLAKGIRVEGCYTQLACADEPDHEMTRDQLARFQPVAGMVRARVPHALIHAANSAGALTAPHTHFDMVRVGLAMYGLYPAPGMASRGALHPAMRLHSRVVRTARVSSGTAVSYGAAFRTTTSTTIATIACGYADGYPRLAGERGQVLIRGHRYRIAGRVCMDHLMADVGDDPVAVGDVAQLFGDVISADEVAAWAHTISYEILCGVGLRVPRIYVRNGTAST</sequence>
<evidence type="ECO:0000256" key="1">
    <source>
        <dbReference type="ARBA" id="ARBA00001933"/>
    </source>
</evidence>
<dbReference type="SUPFAM" id="SSF51419">
    <property type="entry name" value="PLP-binding barrel"/>
    <property type="match status" value="1"/>
</dbReference>